<dbReference type="SUPFAM" id="SSF54427">
    <property type="entry name" value="NTF2-like"/>
    <property type="match status" value="1"/>
</dbReference>
<organism evidence="2 3">
    <name type="scientific">Corynebacterium nasicanis</name>
    <dbReference type="NCBI Taxonomy" id="1448267"/>
    <lineage>
        <taxon>Bacteria</taxon>
        <taxon>Bacillati</taxon>
        <taxon>Actinomycetota</taxon>
        <taxon>Actinomycetes</taxon>
        <taxon>Mycobacteriales</taxon>
        <taxon>Corynebacteriaceae</taxon>
        <taxon>Corynebacterium</taxon>
    </lineage>
</organism>
<evidence type="ECO:0000313" key="3">
    <source>
        <dbReference type="Proteomes" id="UP001596244"/>
    </source>
</evidence>
<dbReference type="Proteomes" id="UP001596244">
    <property type="component" value="Unassembled WGS sequence"/>
</dbReference>
<dbReference type="Gene3D" id="3.10.450.50">
    <property type="match status" value="1"/>
</dbReference>
<evidence type="ECO:0000313" key="2">
    <source>
        <dbReference type="EMBL" id="MFC6146158.1"/>
    </source>
</evidence>
<dbReference type="InterPro" id="IPR032710">
    <property type="entry name" value="NTF2-like_dom_sf"/>
</dbReference>
<dbReference type="InterPro" id="IPR011944">
    <property type="entry name" value="Steroid_delta5-4_isomerase"/>
</dbReference>
<reference evidence="3" key="1">
    <citation type="journal article" date="2019" name="Int. J. Syst. Evol. Microbiol.">
        <title>The Global Catalogue of Microorganisms (GCM) 10K type strain sequencing project: providing services to taxonomists for standard genome sequencing and annotation.</title>
        <authorList>
            <consortium name="The Broad Institute Genomics Platform"/>
            <consortium name="The Broad Institute Genome Sequencing Center for Infectious Disease"/>
            <person name="Wu L."/>
            <person name="Ma J."/>
        </authorList>
    </citation>
    <scope>NUCLEOTIDE SEQUENCE [LARGE SCALE GENOMIC DNA]</scope>
    <source>
        <strain evidence="3">CCUG 51943</strain>
    </source>
</reference>
<dbReference type="Pfam" id="PF14534">
    <property type="entry name" value="DUF4440"/>
    <property type="match status" value="1"/>
</dbReference>
<feature type="domain" description="DUF4440" evidence="1">
    <location>
        <begin position="7"/>
        <end position="117"/>
    </location>
</feature>
<dbReference type="InterPro" id="IPR027843">
    <property type="entry name" value="DUF4440"/>
</dbReference>
<evidence type="ECO:0000259" key="1">
    <source>
        <dbReference type="Pfam" id="PF14534"/>
    </source>
</evidence>
<name>A0ABW1QB60_9CORY</name>
<dbReference type="EMBL" id="JBHSQE010000003">
    <property type="protein sequence ID" value="MFC6146158.1"/>
    <property type="molecule type" value="Genomic_DNA"/>
</dbReference>
<accession>A0ABW1QB60</accession>
<comment type="caution">
    <text evidence="2">The sequence shown here is derived from an EMBL/GenBank/DDBJ whole genome shotgun (WGS) entry which is preliminary data.</text>
</comment>
<dbReference type="RefSeq" id="WP_377000485.1">
    <property type="nucleotide sequence ID" value="NZ_JBHSQE010000003.1"/>
</dbReference>
<proteinExistence type="predicted"/>
<sequence length="149" mass="16548">MLDRPEAVVSGWEDAWNRADADALAALFAEDADFVNVVGLWWHKRSDIRRAHTYGFERIFPGSRITMETPRVRLLGSAAAVVHSRWHLVGQVSPEGEPAGQRDGVFTFVLEKRPAGWITVAAQNTDIAAGAETHLNSASGQRSVHYRRK</sequence>
<gene>
    <name evidence="2" type="ORF">ACFPUZ_04990</name>
</gene>
<protein>
    <submittedName>
        <fullName evidence="2">SgcJ/EcaC family oxidoreductase</fullName>
    </submittedName>
</protein>
<dbReference type="NCBIfam" id="TIGR02246">
    <property type="entry name" value="SgcJ/EcaC family oxidoreductase"/>
    <property type="match status" value="1"/>
</dbReference>
<keyword evidence="3" id="KW-1185">Reference proteome</keyword>